<dbReference type="EMBL" id="JASGBH010000001">
    <property type="protein sequence ID" value="MDI9232525.1"/>
    <property type="molecule type" value="Genomic_DNA"/>
</dbReference>
<reference evidence="8" key="1">
    <citation type="submission" date="2023-05" db="EMBL/GenBank/DDBJ databases">
        <title>Limnohabitans sp. strain HM2-2 Genome sequencing and assembly.</title>
        <authorList>
            <person name="Jung Y."/>
        </authorList>
    </citation>
    <scope>NUCLEOTIDE SEQUENCE</scope>
    <source>
        <strain evidence="8">HM2-2</strain>
    </source>
</reference>
<dbReference type="Pfam" id="PF03631">
    <property type="entry name" value="Virul_fac_BrkB"/>
    <property type="match status" value="1"/>
</dbReference>
<keyword evidence="6 7" id="KW-0472">Membrane</keyword>
<dbReference type="RefSeq" id="WP_283222931.1">
    <property type="nucleotide sequence ID" value="NZ_JASGBH010000001.1"/>
</dbReference>
<feature type="transmembrane region" description="Helical" evidence="7">
    <location>
        <begin position="152"/>
        <end position="176"/>
    </location>
</feature>
<evidence type="ECO:0000256" key="5">
    <source>
        <dbReference type="ARBA" id="ARBA00022989"/>
    </source>
</evidence>
<evidence type="ECO:0000256" key="1">
    <source>
        <dbReference type="ARBA" id="ARBA00004651"/>
    </source>
</evidence>
<dbReference type="HAMAP" id="MF_00672">
    <property type="entry name" value="UPF0761"/>
    <property type="match status" value="1"/>
</dbReference>
<dbReference type="PANTHER" id="PTHR30213">
    <property type="entry name" value="INNER MEMBRANE PROTEIN YHJD"/>
    <property type="match status" value="1"/>
</dbReference>
<evidence type="ECO:0000313" key="9">
    <source>
        <dbReference type="Proteomes" id="UP001431902"/>
    </source>
</evidence>
<comment type="caution">
    <text evidence="8">The sequence shown here is derived from an EMBL/GenBank/DDBJ whole genome shotgun (WGS) entry which is preliminary data.</text>
</comment>
<comment type="subcellular location">
    <subcellularLocation>
        <location evidence="1 7">Cell membrane</location>
        <topology evidence="1 7">Multi-pass membrane protein</topology>
    </subcellularLocation>
</comment>
<evidence type="ECO:0000256" key="2">
    <source>
        <dbReference type="ARBA" id="ARBA00022475"/>
    </source>
</evidence>
<dbReference type="PANTHER" id="PTHR30213:SF0">
    <property type="entry name" value="UPF0761 MEMBRANE PROTEIN YIHY"/>
    <property type="match status" value="1"/>
</dbReference>
<feature type="transmembrane region" description="Helical" evidence="7">
    <location>
        <begin position="46"/>
        <end position="74"/>
    </location>
</feature>
<dbReference type="Proteomes" id="UP001431902">
    <property type="component" value="Unassembled WGS sequence"/>
</dbReference>
<keyword evidence="3" id="KW-0997">Cell inner membrane</keyword>
<evidence type="ECO:0000313" key="8">
    <source>
        <dbReference type="EMBL" id="MDI9232525.1"/>
    </source>
</evidence>
<feature type="transmembrane region" description="Helical" evidence="7">
    <location>
        <begin position="112"/>
        <end position="131"/>
    </location>
</feature>
<evidence type="ECO:0000256" key="4">
    <source>
        <dbReference type="ARBA" id="ARBA00022692"/>
    </source>
</evidence>
<dbReference type="InterPro" id="IPR023679">
    <property type="entry name" value="UPF0761_bac"/>
</dbReference>
<comment type="similarity">
    <text evidence="7">Belongs to the UPF0761 family.</text>
</comment>
<evidence type="ECO:0000256" key="3">
    <source>
        <dbReference type="ARBA" id="ARBA00022519"/>
    </source>
</evidence>
<dbReference type="InterPro" id="IPR017039">
    <property type="entry name" value="Virul_fac_BrkB"/>
</dbReference>
<evidence type="ECO:0000256" key="7">
    <source>
        <dbReference type="HAMAP-Rule" id="MF_00672"/>
    </source>
</evidence>
<feature type="transmembrane region" description="Helical" evidence="7">
    <location>
        <begin position="196"/>
        <end position="213"/>
    </location>
</feature>
<accession>A0ABT6X337</accession>
<protein>
    <recommendedName>
        <fullName evidence="7">UPF0761 membrane protein QLQ16_01590</fullName>
    </recommendedName>
</protein>
<proteinExistence type="inferred from homology"/>
<keyword evidence="4 7" id="KW-0812">Transmembrane</keyword>
<keyword evidence="9" id="KW-1185">Reference proteome</keyword>
<keyword evidence="5 7" id="KW-1133">Transmembrane helix</keyword>
<dbReference type="NCBIfam" id="TIGR00765">
    <property type="entry name" value="yihY_not_rbn"/>
    <property type="match status" value="1"/>
</dbReference>
<gene>
    <name evidence="8" type="ORF">QLQ16_01590</name>
</gene>
<keyword evidence="2 7" id="KW-1003">Cell membrane</keyword>
<evidence type="ECO:0000256" key="6">
    <source>
        <dbReference type="ARBA" id="ARBA00023136"/>
    </source>
</evidence>
<feature type="transmembrane region" description="Helical" evidence="7">
    <location>
        <begin position="225"/>
        <end position="246"/>
    </location>
</feature>
<organism evidence="8 9">
    <name type="scientific">Limnohabitans lacus</name>
    <dbReference type="NCBI Taxonomy" id="3045173"/>
    <lineage>
        <taxon>Bacteria</taxon>
        <taxon>Pseudomonadati</taxon>
        <taxon>Pseudomonadota</taxon>
        <taxon>Betaproteobacteria</taxon>
        <taxon>Burkholderiales</taxon>
        <taxon>Comamonadaceae</taxon>
        <taxon>Limnohabitans</taxon>
    </lineage>
</organism>
<feature type="transmembrane region" description="Helical" evidence="7">
    <location>
        <begin position="252"/>
        <end position="285"/>
    </location>
</feature>
<sequence>MKSLPPVLTWREHFKAWWQELTELPWRQMLGVLAQRFRDARLGVSASSLTFTTVLALVPLFVVGLSVFAAFPVFGKFQDTIQRWLIDSLVPESISRQVLNYLTQFSRKASRLGAVGLVAVVMTAVALMVTIERTLGQIWRVDRQRPLAQRVLLYWSAITLGPLFLGASLAITSYVVTASQDVVNVLPGIVRGLLDGVEFFLLVACLSGLYFYVPNARVQWRHALTAGFLVAGGIEIAKKLLAVYLTQFPTYSLIYGAFAAVPILLVWIYVTWVIVLLGAVIAASMPEVRRQHLRQPEGAGWSFRVALEVLAALHAARQTAPHGMTADAMSVQLRLDVREVNGVLEVLRGLDWVGLLRDDGGPQASRHVLLINPTETQAGPLVNRLLLRQESASYPFWMATGLDQTPLSSMLPIAWTPQH</sequence>
<name>A0ABT6X337_9BURK</name>